<evidence type="ECO:0000256" key="2">
    <source>
        <dbReference type="SAM" id="SignalP"/>
    </source>
</evidence>
<dbReference type="EMBL" id="CVMV01000032">
    <property type="protein sequence ID" value="CRG95098.1"/>
    <property type="molecule type" value="Genomic_DNA"/>
</dbReference>
<dbReference type="Pfam" id="PF09717">
    <property type="entry name" value="CPW_WPC"/>
    <property type="match status" value="5"/>
</dbReference>
<dbReference type="OMA" id="NYYLKFC"/>
<feature type="compositionally biased region" description="Acidic residues" evidence="1">
    <location>
        <begin position="104"/>
        <end position="116"/>
    </location>
</feature>
<feature type="region of interest" description="Disordered" evidence="1">
    <location>
        <begin position="92"/>
        <end position="116"/>
    </location>
</feature>
<organism evidence="4 5">
    <name type="scientific">Plasmodium gallinaceum</name>
    <dbReference type="NCBI Taxonomy" id="5849"/>
    <lineage>
        <taxon>Eukaryota</taxon>
        <taxon>Sar</taxon>
        <taxon>Alveolata</taxon>
        <taxon>Apicomplexa</taxon>
        <taxon>Aconoidasida</taxon>
        <taxon>Haemosporida</taxon>
        <taxon>Plasmodiidae</taxon>
        <taxon>Plasmodium</taxon>
        <taxon>Plasmodium (Haemamoeba)</taxon>
    </lineage>
</organism>
<dbReference type="Proteomes" id="UP000220797">
    <property type="component" value="Unassembled WGS sequence"/>
</dbReference>
<feature type="domain" description="CPW-WPC" evidence="3">
    <location>
        <begin position="376"/>
        <end position="438"/>
    </location>
</feature>
<evidence type="ECO:0000313" key="5">
    <source>
        <dbReference type="Proteomes" id="UP000220797"/>
    </source>
</evidence>
<evidence type="ECO:0000256" key="1">
    <source>
        <dbReference type="SAM" id="MobiDB-lite"/>
    </source>
</evidence>
<sequence length="538" mass="62381">MKFSLIFFSLSFLNILPNVYSKSLLNGKKTFVFSGDLHLYSKYSKGSELSDDKKENTQNDVAKVIENHEKMKESDKNVKNIVNEAANKIKKKNNVNELPSSGLSEEEEEEAKEDSEFLSDDLEEAAENFASSDQNKNSVEKENELKNIKKYQAEVINSMNQPDLYKKLDTDELEKLEHTIDDLDDMCDPDYSLPCPLNFFRTSSGCVPLNSYEGPCNKIQDKLMYLYDNQKESWGDICEASWPCMPLKCPYGINYNSVCPVQWEDVGKGICRSIYKNEKCPNDINFSKVTIKEKKKLEKECGIRWKCKSVTYITNFDPICPLNWINIDEYKCKAPDNYNGPCPKISNLKKYNTEELKKKIENTCLVNWPYSIKVNEYHRNYDAHCPIGWSLMNNGWCHAPENYQKNSKCNDEVSFSDMNSQEKESYSTACNVDFPFKDRDECKRDYSFECPLGWVLTNKNGFCKAPINYKSKLCKNYSKFKNLSDNYKNYYLKSCNIDWPCEGEIQNSLIYTKLSINYSIRNSRERIRSVDPETGSII</sequence>
<name>A0A1J1GRP3_PLAGA</name>
<dbReference type="GeneID" id="39731026"/>
<dbReference type="SMART" id="SM01099">
    <property type="entry name" value="CPW_WPC"/>
    <property type="match status" value="5"/>
</dbReference>
<proteinExistence type="predicted"/>
<feature type="domain" description="CPW-WPC" evidence="3">
    <location>
        <begin position="249"/>
        <end position="309"/>
    </location>
</feature>
<feature type="chain" id="PRO_5012227314" evidence="2">
    <location>
        <begin position="22"/>
        <end position="538"/>
    </location>
</feature>
<dbReference type="OrthoDB" id="368768at2759"/>
<evidence type="ECO:0000313" key="4">
    <source>
        <dbReference type="EMBL" id="CRG95098.1"/>
    </source>
</evidence>
<dbReference type="NCBIfam" id="TIGR01492">
    <property type="entry name" value="CPW_WPC"/>
    <property type="match status" value="4"/>
</dbReference>
<gene>
    <name evidence="4" type="ORF">PGAL8A_00249800</name>
</gene>
<dbReference type="AlphaFoldDB" id="A0A1J1GRP3"/>
<comment type="caution">
    <text evidence="4">The sequence shown here is derived from an EMBL/GenBank/DDBJ whole genome shotgun (WGS) entry which is preliminary data.</text>
</comment>
<keyword evidence="5" id="KW-1185">Reference proteome</keyword>
<dbReference type="VEuPathDB" id="PlasmoDB:PGAL8A_00249800"/>
<feature type="domain" description="CPW-WPC" evidence="3">
    <location>
        <begin position="313"/>
        <end position="372"/>
    </location>
</feature>
<dbReference type="InterPro" id="IPR006387">
    <property type="entry name" value="CPW_WPC_dom"/>
</dbReference>
<protein>
    <submittedName>
        <fullName evidence="4">CPW-WPC family protein, putative</fullName>
    </submittedName>
</protein>
<evidence type="ECO:0000259" key="3">
    <source>
        <dbReference type="SMART" id="SM01099"/>
    </source>
</evidence>
<dbReference type="RefSeq" id="XP_028527911.1">
    <property type="nucleotide sequence ID" value="XM_028671239.1"/>
</dbReference>
<feature type="domain" description="CPW-WPC" evidence="3">
    <location>
        <begin position="442"/>
        <end position="503"/>
    </location>
</feature>
<accession>A0A1J1GRP3</accession>
<feature type="domain" description="CPW-WPC" evidence="3">
    <location>
        <begin position="187"/>
        <end position="246"/>
    </location>
</feature>
<keyword evidence="2" id="KW-0732">Signal</keyword>
<reference evidence="4" key="1">
    <citation type="submission" date="2015-04" db="EMBL/GenBank/DDBJ databases">
        <authorList>
            <consortium name="Pathogen Informatics"/>
        </authorList>
    </citation>
    <scope>NUCLEOTIDE SEQUENCE [LARGE SCALE GENOMIC DNA]</scope>
    <source>
        <strain evidence="4">8A</strain>
    </source>
</reference>
<feature type="signal peptide" evidence="2">
    <location>
        <begin position="1"/>
        <end position="21"/>
    </location>
</feature>